<organism evidence="8">
    <name type="scientific">Schistocephalus solidus</name>
    <name type="common">Tapeworm</name>
    <dbReference type="NCBI Taxonomy" id="70667"/>
    <lineage>
        <taxon>Eukaryota</taxon>
        <taxon>Metazoa</taxon>
        <taxon>Spiralia</taxon>
        <taxon>Lophotrochozoa</taxon>
        <taxon>Platyhelminthes</taxon>
        <taxon>Cestoda</taxon>
        <taxon>Eucestoda</taxon>
        <taxon>Diphyllobothriidea</taxon>
        <taxon>Diphyllobothriidae</taxon>
        <taxon>Schistocephalus</taxon>
    </lineage>
</organism>
<evidence type="ECO:0000313" key="8">
    <source>
        <dbReference type="EMBL" id="JAP45359.1"/>
    </source>
</evidence>
<evidence type="ECO:0000256" key="2">
    <source>
        <dbReference type="ARBA" id="ARBA00022490"/>
    </source>
</evidence>
<feature type="compositionally biased region" description="Low complexity" evidence="5">
    <location>
        <begin position="838"/>
        <end position="855"/>
    </location>
</feature>
<feature type="region of interest" description="Disordered" evidence="5">
    <location>
        <begin position="482"/>
        <end position="515"/>
    </location>
</feature>
<gene>
    <name evidence="8" type="ORF">TR91003</name>
</gene>
<dbReference type="Gene3D" id="1.20.5.1000">
    <property type="entry name" value="arf6 gtpase in complex with a specific effector, jip4"/>
    <property type="match status" value="1"/>
</dbReference>
<evidence type="ECO:0000256" key="3">
    <source>
        <dbReference type="ARBA" id="ARBA00023054"/>
    </source>
</evidence>
<dbReference type="InterPro" id="IPR034744">
    <property type="entry name" value="RH2"/>
</dbReference>
<feature type="coiled-coil region" evidence="4">
    <location>
        <begin position="113"/>
        <end position="147"/>
    </location>
</feature>
<dbReference type="InterPro" id="IPR032486">
    <property type="entry name" value="JIP_LZII"/>
</dbReference>
<evidence type="ECO:0000256" key="4">
    <source>
        <dbReference type="SAM" id="Coils"/>
    </source>
</evidence>
<evidence type="ECO:0000256" key="5">
    <source>
        <dbReference type="SAM" id="MobiDB-lite"/>
    </source>
</evidence>
<feature type="domain" description="RH2" evidence="7">
    <location>
        <begin position="410"/>
        <end position="478"/>
    </location>
</feature>
<dbReference type="InterPro" id="IPR036322">
    <property type="entry name" value="WD40_repeat_dom_sf"/>
</dbReference>
<dbReference type="GO" id="GO:0030159">
    <property type="term" value="F:signaling receptor complex adaptor activity"/>
    <property type="evidence" value="ECO:0007669"/>
    <property type="project" value="TreeGrafter"/>
</dbReference>
<accession>A0A0X3P0D7</accession>
<proteinExistence type="predicted"/>
<dbReference type="Pfam" id="PF16471">
    <property type="entry name" value="JIP_LZII"/>
    <property type="match status" value="1"/>
</dbReference>
<dbReference type="PROSITE" id="PS51777">
    <property type="entry name" value="RH2"/>
    <property type="match status" value="1"/>
</dbReference>
<feature type="domain" description="RH1" evidence="6">
    <location>
        <begin position="24"/>
        <end position="112"/>
    </location>
</feature>
<feature type="region of interest" description="Disordered" evidence="5">
    <location>
        <begin position="808"/>
        <end position="855"/>
    </location>
</feature>
<dbReference type="InterPro" id="IPR034743">
    <property type="entry name" value="RH1"/>
</dbReference>
<reference evidence="8" key="1">
    <citation type="submission" date="2016-01" db="EMBL/GenBank/DDBJ databases">
        <title>Reference transcriptome for the parasite Schistocephalus solidus: insights into the molecular evolution of parasitism.</title>
        <authorList>
            <person name="Hebert F.O."/>
            <person name="Grambauer S."/>
            <person name="Barber I."/>
            <person name="Landry C.R."/>
            <person name="Aubin-Horth N."/>
        </authorList>
    </citation>
    <scope>NUCLEOTIDE SEQUENCE</scope>
</reference>
<keyword evidence="2" id="KW-0963">Cytoplasm</keyword>
<dbReference type="GO" id="GO:0019894">
    <property type="term" value="F:kinesin binding"/>
    <property type="evidence" value="ECO:0007669"/>
    <property type="project" value="TreeGrafter"/>
</dbReference>
<dbReference type="EMBL" id="GEEE01017866">
    <property type="protein sequence ID" value="JAP45359.1"/>
    <property type="molecule type" value="Transcribed_RNA"/>
</dbReference>
<sequence length="1413" mass="153445">MPENLLLSGVHKIASRMTDSFASVQEDVEGSHFTNDGDLKMHQIAMDIYNEFESILHAYGEKPLTTLVPLVANLLEMLNGFGLQKDKMAKELDMLKDHHTVLLSKYETAKVDAKAMEEHLFTLEDELHEKKKNIETLKQANASSQRLLELKLKNLIDQICRLEERESDLRSAYANLRQRYGDLFRAHVEYLEKAHVSADVSRELAEPTLGGTAPKTGAALSTELSAFAVNTGISGPVISVSHKGDSPYDWGARKKIMQSICETTPELTLDLDGSPFSKFGDDKFDEVSVSEKSEGAEGDDTSSNMALKKDSVLDFNVSREVSKLVRENNELEETKNALNVVIHDLLTQLEDLTVEKNQLKETLSQLQVARSGTQLHIAGLEQELTRLKKELNTALVAQQEPEQGTPFSKRTRFTRDEMARVLLERNQLKEDLYELRESMRWSEVLHARGQDNQTDRPWLREPGHRSGFLTFFSRLFRRPGRHSSVDSAGPGNISVSYENASSRSSEGVRISGPRTSGETFAKLQYLRESHPTREDRRRNSDTPVCPQVNRSGFPSTQLTTVCNGSPEQLTAAVKGWIAAPVACRPCPPQPVVMRSMEDLVGSGGLLRSTVSSFATPPLPTPLYRRPIPEALSNRMQICHATCTFQNVGSILPSGEVLAGRSTFFSPIRSGASQPTIPPATTAALLSPSSSSSASQFLPVSVWPTTVLDSRTTRLSSEVWMCLMGVVNAAAAWTSEGHSASPDSWTEPQPAFCSQIVVVDATNPARYVDSFTLPSSVVTAMTAIPGASMKDYDVLRYSHSVWETIPFASSSPPTHYQQSQQQQQTLEEGTSSDSRSHQSAPSDAPSSPLLTESSSSIGQASITTTNALSSLHNFVTPESANDGAASENKRNSAFQAVHAGSSIIQQDFYRVERQHFYRHSCSTSSSMVGSSSYAGSRLCPLLTEAATAQQTVWLGCQNGDLFLHCSMTSRYRCLQTTRMPSGVTAICHFSGRVFVSLADGHIVVFRRQTPSVTKASSTTFCRDDAQARVDLEVKEVIATTTTTIPRSASQDTAITSTQHHLANSPDSSGHLRNDVPIGSELAAAVGGDGCALEGSWDLSEACVITCGPPQHAIKALVIVPPTLALWAAYGNQILVIDTTGFQKLGSFNVHPAVNTQVKCMSWVRDGVWISLRRQPILRLFDAYSYTLLQEIDLSTILIQSLDSPNLCRPAAASVTALQASPDHLWIGTQSGVIAIVPFASTSDHTAPLLSGSLPVDASTPIRNTASSALMLATQDPTVPSAIVNFSETSVSLYGHSEAVNFLTMVSTSAAKLEAQGVTDTKFAPEPQPPSLVNSSGGLIMFSGGVGFVTHRVPFQSDSKAFSTAAEGEGTQRTGEKVTTTTTTPPKGTAESVGHLVAWSIPYRDQHQLASTTST</sequence>
<dbReference type="SUPFAM" id="SSF50978">
    <property type="entry name" value="WD40 repeat-like"/>
    <property type="match status" value="1"/>
</dbReference>
<dbReference type="Pfam" id="PF19056">
    <property type="entry name" value="WD40_2"/>
    <property type="match status" value="1"/>
</dbReference>
<dbReference type="Pfam" id="PF09744">
    <property type="entry name" value="RH1"/>
    <property type="match status" value="1"/>
</dbReference>
<dbReference type="PROSITE" id="PS51776">
    <property type="entry name" value="RH1"/>
    <property type="match status" value="1"/>
</dbReference>
<evidence type="ECO:0008006" key="9">
    <source>
        <dbReference type="Google" id="ProtNLM"/>
    </source>
</evidence>
<feature type="compositionally biased region" description="Low complexity" evidence="5">
    <location>
        <begin position="1375"/>
        <end position="1387"/>
    </location>
</feature>
<feature type="region of interest" description="Disordered" evidence="5">
    <location>
        <begin position="527"/>
        <end position="550"/>
    </location>
</feature>
<feature type="compositionally biased region" description="Polar residues" evidence="5">
    <location>
        <begin position="493"/>
        <end position="505"/>
    </location>
</feature>
<evidence type="ECO:0000259" key="6">
    <source>
        <dbReference type="PROSITE" id="PS51776"/>
    </source>
</evidence>
<dbReference type="GO" id="GO:0016192">
    <property type="term" value="P:vesicle-mediated transport"/>
    <property type="evidence" value="ECO:0007669"/>
    <property type="project" value="TreeGrafter"/>
</dbReference>
<dbReference type="PANTHER" id="PTHR13886">
    <property type="entry name" value="JNK/SAPK-ASSOCIATED PROTEIN"/>
    <property type="match status" value="1"/>
</dbReference>
<dbReference type="GO" id="GO:0005737">
    <property type="term" value="C:cytoplasm"/>
    <property type="evidence" value="ECO:0007669"/>
    <property type="project" value="UniProtKB-SubCell"/>
</dbReference>
<evidence type="ECO:0000259" key="7">
    <source>
        <dbReference type="PROSITE" id="PS51777"/>
    </source>
</evidence>
<feature type="region of interest" description="Disordered" evidence="5">
    <location>
        <begin position="1359"/>
        <end position="1388"/>
    </location>
</feature>
<dbReference type="GO" id="GO:0008432">
    <property type="term" value="F:JUN kinase binding"/>
    <property type="evidence" value="ECO:0007669"/>
    <property type="project" value="TreeGrafter"/>
</dbReference>
<dbReference type="PANTHER" id="PTHR13886:SF4">
    <property type="entry name" value="JNK-INTERACTING PROTEIN 3"/>
    <property type="match status" value="1"/>
</dbReference>
<evidence type="ECO:0000256" key="1">
    <source>
        <dbReference type="ARBA" id="ARBA00004496"/>
    </source>
</evidence>
<name>A0A0X3P0D7_SCHSO</name>
<dbReference type="GO" id="GO:0005078">
    <property type="term" value="F:MAP-kinase scaffold activity"/>
    <property type="evidence" value="ECO:0007669"/>
    <property type="project" value="InterPro"/>
</dbReference>
<feature type="compositionally biased region" description="Basic and acidic residues" evidence="5">
    <location>
        <begin position="527"/>
        <end position="540"/>
    </location>
</feature>
<protein>
    <recommendedName>
        <fullName evidence="9">C-Jun-amino-terminal kinase-interacting protein 4</fullName>
    </recommendedName>
</protein>
<comment type="subcellular location">
    <subcellularLocation>
        <location evidence="1">Cytoplasm</location>
    </subcellularLocation>
</comment>
<dbReference type="InterPro" id="IPR039911">
    <property type="entry name" value="JIP3/JIP4"/>
</dbReference>
<keyword evidence="3 4" id="KW-0175">Coiled coil</keyword>
<feature type="coiled-coil region" evidence="4">
    <location>
        <begin position="321"/>
        <end position="438"/>
    </location>
</feature>